<comment type="caution">
    <text evidence="2">The sequence shown here is derived from an EMBL/GenBank/DDBJ whole genome shotgun (WGS) entry which is preliminary data.</text>
</comment>
<dbReference type="OrthoDB" id="9807344at2"/>
<keyword evidence="2" id="KW-0862">Zinc</keyword>
<protein>
    <submittedName>
        <fullName evidence="2">Zinc-finger domain protein</fullName>
    </submittedName>
</protein>
<name>A0A0H1RF19_9HYPH</name>
<dbReference type="PATRIC" id="fig|1225564.3.peg.2028"/>
<keyword evidence="2" id="KW-0863">Zinc-finger</keyword>
<dbReference type="AlphaFoldDB" id="A0A0H1RF19"/>
<keyword evidence="3" id="KW-1185">Reference proteome</keyword>
<dbReference type="Proteomes" id="UP000035489">
    <property type="component" value="Unassembled WGS sequence"/>
</dbReference>
<evidence type="ECO:0000259" key="1">
    <source>
        <dbReference type="Pfam" id="PF10276"/>
    </source>
</evidence>
<keyword evidence="2" id="KW-0479">Metal-binding</keyword>
<proteinExistence type="predicted"/>
<sequence length="87" mass="9703">MADKGTPHFHNDPGVPVIHVGSKEFMCIGATPPFDHPHIFIDMGYDNETICSYCSTLFKYDPSLKPDEARPAECVWEPDFATDASSR</sequence>
<dbReference type="EMBL" id="LCYG01000018">
    <property type="protein sequence ID" value="KLK93684.1"/>
    <property type="molecule type" value="Genomic_DNA"/>
</dbReference>
<dbReference type="Pfam" id="PF10276">
    <property type="entry name" value="zf-CHCC"/>
    <property type="match status" value="1"/>
</dbReference>
<dbReference type="STRING" id="1225564.AA309_07475"/>
<dbReference type="Gene3D" id="2.60.260.40">
    <property type="entry name" value="q5lls5 like domains"/>
    <property type="match status" value="1"/>
</dbReference>
<accession>A0A0H1RF19</accession>
<gene>
    <name evidence="2" type="ORF">AA309_07475</name>
</gene>
<dbReference type="RefSeq" id="WP_047188385.1">
    <property type="nucleotide sequence ID" value="NZ_LCYG01000018.1"/>
</dbReference>
<dbReference type="GO" id="GO:0008270">
    <property type="term" value="F:zinc ion binding"/>
    <property type="evidence" value="ECO:0007669"/>
    <property type="project" value="UniProtKB-KW"/>
</dbReference>
<reference evidence="2 3" key="1">
    <citation type="submission" date="2015-05" db="EMBL/GenBank/DDBJ databases">
        <title>Draft genome sequence of Microvirga vignae strain BR3299, a novel nitrogen fixing bacteria isolated from Brazil semi-aired region.</title>
        <authorList>
            <person name="Zilli J.E."/>
            <person name="Passos S.R."/>
            <person name="Leite J."/>
            <person name="Baldani J.I."/>
            <person name="Xavier G.R."/>
            <person name="Rumjaneck N.G."/>
            <person name="Simoes-Araujo J.L."/>
        </authorList>
    </citation>
    <scope>NUCLEOTIDE SEQUENCE [LARGE SCALE GENOMIC DNA]</scope>
    <source>
        <strain evidence="2 3">BR3299</strain>
    </source>
</reference>
<organism evidence="2 3">
    <name type="scientific">Microvirga vignae</name>
    <dbReference type="NCBI Taxonomy" id="1225564"/>
    <lineage>
        <taxon>Bacteria</taxon>
        <taxon>Pseudomonadati</taxon>
        <taxon>Pseudomonadota</taxon>
        <taxon>Alphaproteobacteria</taxon>
        <taxon>Hyphomicrobiales</taxon>
        <taxon>Methylobacteriaceae</taxon>
        <taxon>Microvirga</taxon>
    </lineage>
</organism>
<feature type="domain" description="Zinc finger CHCC-type" evidence="1">
    <location>
        <begin position="23"/>
        <end position="58"/>
    </location>
</feature>
<dbReference type="InterPro" id="IPR019401">
    <property type="entry name" value="Znf_CHCC"/>
</dbReference>
<evidence type="ECO:0000313" key="3">
    <source>
        <dbReference type="Proteomes" id="UP000035489"/>
    </source>
</evidence>
<evidence type="ECO:0000313" key="2">
    <source>
        <dbReference type="EMBL" id="KLK93684.1"/>
    </source>
</evidence>